<dbReference type="Proteomes" id="UP000799750">
    <property type="component" value="Unassembled WGS sequence"/>
</dbReference>
<feature type="domain" description="Alpha/beta hydrolase fold-3" evidence="2">
    <location>
        <begin position="86"/>
        <end position="293"/>
    </location>
</feature>
<dbReference type="InterPro" id="IPR050300">
    <property type="entry name" value="GDXG_lipolytic_enzyme"/>
</dbReference>
<organism evidence="3 4">
    <name type="scientific">Lophium mytilinum</name>
    <dbReference type="NCBI Taxonomy" id="390894"/>
    <lineage>
        <taxon>Eukaryota</taxon>
        <taxon>Fungi</taxon>
        <taxon>Dikarya</taxon>
        <taxon>Ascomycota</taxon>
        <taxon>Pezizomycotina</taxon>
        <taxon>Dothideomycetes</taxon>
        <taxon>Pleosporomycetidae</taxon>
        <taxon>Mytilinidiales</taxon>
        <taxon>Mytilinidiaceae</taxon>
        <taxon>Lophium</taxon>
    </lineage>
</organism>
<proteinExistence type="predicted"/>
<keyword evidence="4" id="KW-1185">Reference proteome</keyword>
<evidence type="ECO:0000313" key="4">
    <source>
        <dbReference type="Proteomes" id="UP000799750"/>
    </source>
</evidence>
<dbReference type="PANTHER" id="PTHR48081">
    <property type="entry name" value="AB HYDROLASE SUPERFAMILY PROTEIN C4A8.06C"/>
    <property type="match status" value="1"/>
</dbReference>
<dbReference type="Pfam" id="PF07859">
    <property type="entry name" value="Abhydrolase_3"/>
    <property type="match status" value="1"/>
</dbReference>
<accession>A0A6A6QVX3</accession>
<evidence type="ECO:0000256" key="1">
    <source>
        <dbReference type="ARBA" id="ARBA00022801"/>
    </source>
</evidence>
<gene>
    <name evidence="3" type="ORF">BU16DRAFT_526771</name>
</gene>
<dbReference type="GO" id="GO:0016787">
    <property type="term" value="F:hydrolase activity"/>
    <property type="evidence" value="ECO:0007669"/>
    <property type="project" value="UniProtKB-KW"/>
</dbReference>
<dbReference type="OrthoDB" id="433474at2759"/>
<dbReference type="AlphaFoldDB" id="A0A6A6QVX3"/>
<dbReference type="InterPro" id="IPR013094">
    <property type="entry name" value="AB_hydrolase_3"/>
</dbReference>
<evidence type="ECO:0000313" key="3">
    <source>
        <dbReference type="EMBL" id="KAF2496274.1"/>
    </source>
</evidence>
<evidence type="ECO:0000259" key="2">
    <source>
        <dbReference type="Pfam" id="PF07859"/>
    </source>
</evidence>
<dbReference type="PANTHER" id="PTHR48081:SF8">
    <property type="entry name" value="ALPHA_BETA HYDROLASE FOLD-3 DOMAIN-CONTAINING PROTEIN-RELATED"/>
    <property type="match status" value="1"/>
</dbReference>
<dbReference type="EMBL" id="MU004188">
    <property type="protein sequence ID" value="KAF2496274.1"/>
    <property type="molecule type" value="Genomic_DNA"/>
</dbReference>
<protein>
    <submittedName>
        <fullName evidence="3">Alpha/beta-hydrolase</fullName>
    </submittedName>
</protein>
<dbReference type="InterPro" id="IPR029058">
    <property type="entry name" value="AB_hydrolase_fold"/>
</dbReference>
<dbReference type="SUPFAM" id="SSF53474">
    <property type="entry name" value="alpha/beta-Hydrolases"/>
    <property type="match status" value="1"/>
</dbReference>
<reference evidence="3" key="1">
    <citation type="journal article" date="2020" name="Stud. Mycol.">
        <title>101 Dothideomycetes genomes: a test case for predicting lifestyles and emergence of pathogens.</title>
        <authorList>
            <person name="Haridas S."/>
            <person name="Albert R."/>
            <person name="Binder M."/>
            <person name="Bloem J."/>
            <person name="Labutti K."/>
            <person name="Salamov A."/>
            <person name="Andreopoulos B."/>
            <person name="Baker S."/>
            <person name="Barry K."/>
            <person name="Bills G."/>
            <person name="Bluhm B."/>
            <person name="Cannon C."/>
            <person name="Castanera R."/>
            <person name="Culley D."/>
            <person name="Daum C."/>
            <person name="Ezra D."/>
            <person name="Gonzalez J."/>
            <person name="Henrissat B."/>
            <person name="Kuo A."/>
            <person name="Liang C."/>
            <person name="Lipzen A."/>
            <person name="Lutzoni F."/>
            <person name="Magnuson J."/>
            <person name="Mondo S."/>
            <person name="Nolan M."/>
            <person name="Ohm R."/>
            <person name="Pangilinan J."/>
            <person name="Park H.-J."/>
            <person name="Ramirez L."/>
            <person name="Alfaro M."/>
            <person name="Sun H."/>
            <person name="Tritt A."/>
            <person name="Yoshinaga Y."/>
            <person name="Zwiers L.-H."/>
            <person name="Turgeon B."/>
            <person name="Goodwin S."/>
            <person name="Spatafora J."/>
            <person name="Crous P."/>
            <person name="Grigoriev I."/>
        </authorList>
    </citation>
    <scope>NUCLEOTIDE SEQUENCE</scope>
    <source>
        <strain evidence="3">CBS 269.34</strain>
    </source>
</reference>
<dbReference type="Gene3D" id="3.40.50.1820">
    <property type="entry name" value="alpha/beta hydrolase"/>
    <property type="match status" value="1"/>
</dbReference>
<name>A0A6A6QVX3_9PEZI</name>
<sequence length="317" mass="33848">MAAIPAPPYDAELSVALAQLPVGPKLSKEILPMLRQLTGSMYTAEKATAGRQITVEEQTIPGPNGDINISIFKPSTSTDKPRPGIYFIHGGGMFMGNRYLGASFLCDWVEHLDAVGVSVEYRLAPEHPHPAPLDDCYTGLKWVGEHFGELGIDPERLMLAGQSAGGGLSASLALTVRDKGGPTLRALCLICPMLDDHNDSISARQYPNVGTWNQEKSAFGWSSLLGDQAGSEGVSQYAAAARAKDLSGLPPTFLDVGSAEPFRDEVVTFAAGIWKAGGKADLHVWDGAFHGFDMLVPSAKLSVAAVGTRLDWVKRML</sequence>
<keyword evidence="1 3" id="KW-0378">Hydrolase</keyword>